<comment type="caution">
    <text evidence="2">The sequence shown here is derived from an EMBL/GenBank/DDBJ whole genome shotgun (WGS) entry which is preliminary data.</text>
</comment>
<reference evidence="2" key="1">
    <citation type="journal article" date="2014" name="Int. J. Syst. Evol. Microbiol.">
        <title>Complete genome sequence of Corynebacterium casei LMG S-19264T (=DSM 44701T), isolated from a smear-ripened cheese.</title>
        <authorList>
            <consortium name="US DOE Joint Genome Institute (JGI-PGF)"/>
            <person name="Walter F."/>
            <person name="Albersmeier A."/>
            <person name="Kalinowski J."/>
            <person name="Ruckert C."/>
        </authorList>
    </citation>
    <scope>NUCLEOTIDE SEQUENCE</scope>
    <source>
        <strain evidence="2">CGMCC 1.15519</strain>
    </source>
</reference>
<proteinExistence type="predicted"/>
<protein>
    <recommendedName>
        <fullName evidence="1">Zinc finger CHCC-type domain-containing protein</fullName>
    </recommendedName>
</protein>
<dbReference type="EMBL" id="BMJM01000005">
    <property type="protein sequence ID" value="GGE12589.1"/>
    <property type="molecule type" value="Genomic_DNA"/>
</dbReference>
<evidence type="ECO:0000259" key="1">
    <source>
        <dbReference type="Pfam" id="PF10276"/>
    </source>
</evidence>
<organism evidence="2 3">
    <name type="scientific">Sandarakinorhabdus glacialis</name>
    <dbReference type="NCBI Taxonomy" id="1614636"/>
    <lineage>
        <taxon>Bacteria</taxon>
        <taxon>Pseudomonadati</taxon>
        <taxon>Pseudomonadota</taxon>
        <taxon>Alphaproteobacteria</taxon>
        <taxon>Sphingomonadales</taxon>
        <taxon>Sphingosinicellaceae</taxon>
        <taxon>Sandarakinorhabdus</taxon>
    </lineage>
</organism>
<reference evidence="2" key="2">
    <citation type="submission" date="2020-09" db="EMBL/GenBank/DDBJ databases">
        <authorList>
            <person name="Sun Q."/>
            <person name="Zhou Y."/>
        </authorList>
    </citation>
    <scope>NUCLEOTIDE SEQUENCE</scope>
    <source>
        <strain evidence="2">CGMCC 1.15519</strain>
    </source>
</reference>
<name>A0A917E7I7_9SPHN</name>
<accession>A0A917E7I7</accession>
<feature type="domain" description="Zinc finger CHCC-type" evidence="1">
    <location>
        <begin position="16"/>
        <end position="72"/>
    </location>
</feature>
<gene>
    <name evidence="2" type="ORF">GCM10011529_18710</name>
</gene>
<dbReference type="Proteomes" id="UP000635071">
    <property type="component" value="Unassembled WGS sequence"/>
</dbReference>
<dbReference type="InterPro" id="IPR019401">
    <property type="entry name" value="Znf_CHCC"/>
</dbReference>
<dbReference type="AlphaFoldDB" id="A0A917E7I7"/>
<dbReference type="RefSeq" id="WP_188762673.1">
    <property type="nucleotide sequence ID" value="NZ_BMJM01000005.1"/>
</dbReference>
<dbReference type="Pfam" id="PF10276">
    <property type="entry name" value="zf-CHCC"/>
    <property type="match status" value="1"/>
</dbReference>
<keyword evidence="3" id="KW-1185">Reference proteome</keyword>
<evidence type="ECO:0000313" key="3">
    <source>
        <dbReference type="Proteomes" id="UP000635071"/>
    </source>
</evidence>
<sequence length="82" mass="8430">MQTPPPPEIFVTDAARVFCDGDEPGAIAAILTGPPTGNAAVHAPSGADGHPRVWLQIGSEGVADCGYCDRRFILAGSPADTR</sequence>
<evidence type="ECO:0000313" key="2">
    <source>
        <dbReference type="EMBL" id="GGE12589.1"/>
    </source>
</evidence>
<dbReference type="Gene3D" id="2.60.260.40">
    <property type="entry name" value="q5lls5 like domains"/>
    <property type="match status" value="1"/>
</dbReference>